<dbReference type="EMBL" id="FRFE01000020">
    <property type="protein sequence ID" value="SHO50729.1"/>
    <property type="molecule type" value="Genomic_DNA"/>
</dbReference>
<keyword evidence="11" id="KW-0282">Flagellum</keyword>
<name>A0A1M7YDR8_9BACT</name>
<evidence type="ECO:0000256" key="3">
    <source>
        <dbReference type="ARBA" id="ARBA00008281"/>
    </source>
</evidence>
<evidence type="ECO:0000313" key="12">
    <source>
        <dbReference type="Proteomes" id="UP000184603"/>
    </source>
</evidence>
<reference evidence="11 12" key="1">
    <citation type="submission" date="2016-12" db="EMBL/GenBank/DDBJ databases">
        <authorList>
            <person name="Song W.-J."/>
            <person name="Kurnit D.M."/>
        </authorList>
    </citation>
    <scope>NUCLEOTIDE SEQUENCE [LARGE SCALE GENOMIC DNA]</scope>
    <source>
        <strain evidence="11 12">DSM 18488</strain>
    </source>
</reference>
<dbReference type="PANTHER" id="PTHR35091">
    <property type="entry name" value="FLAGELLAR PROTEIN FLIL"/>
    <property type="match status" value="1"/>
</dbReference>
<evidence type="ECO:0000256" key="8">
    <source>
        <dbReference type="ARBA" id="ARBA00022989"/>
    </source>
</evidence>
<keyword evidence="12" id="KW-1185">Reference proteome</keyword>
<evidence type="ECO:0000256" key="9">
    <source>
        <dbReference type="ARBA" id="ARBA00023136"/>
    </source>
</evidence>
<dbReference type="GO" id="GO:0071978">
    <property type="term" value="P:bacterial-type flagellum-dependent swarming motility"/>
    <property type="evidence" value="ECO:0007669"/>
    <property type="project" value="TreeGrafter"/>
</dbReference>
<feature type="transmembrane region" description="Helical" evidence="10">
    <location>
        <begin position="21"/>
        <end position="43"/>
    </location>
</feature>
<dbReference type="GO" id="GO:0005886">
    <property type="term" value="C:plasma membrane"/>
    <property type="evidence" value="ECO:0007669"/>
    <property type="project" value="UniProtKB-SubCell"/>
</dbReference>
<evidence type="ECO:0000256" key="6">
    <source>
        <dbReference type="ARBA" id="ARBA00022692"/>
    </source>
</evidence>
<protein>
    <recommendedName>
        <fullName evidence="10">Flagellar protein FliL</fullName>
    </recommendedName>
</protein>
<proteinExistence type="inferred from homology"/>
<keyword evidence="7 10" id="KW-0283">Flagellar rotation</keyword>
<dbReference type="InterPro" id="IPR005503">
    <property type="entry name" value="FliL"/>
</dbReference>
<evidence type="ECO:0000256" key="2">
    <source>
        <dbReference type="ARBA" id="ARBA00004162"/>
    </source>
</evidence>
<evidence type="ECO:0000256" key="5">
    <source>
        <dbReference type="ARBA" id="ARBA00022500"/>
    </source>
</evidence>
<dbReference type="AlphaFoldDB" id="A0A1M7YDR8"/>
<evidence type="ECO:0000256" key="10">
    <source>
        <dbReference type="RuleBase" id="RU364125"/>
    </source>
</evidence>
<dbReference type="PANTHER" id="PTHR35091:SF2">
    <property type="entry name" value="FLAGELLAR PROTEIN FLIL"/>
    <property type="match status" value="1"/>
</dbReference>
<keyword evidence="5 10" id="KW-0145">Chemotaxis</keyword>
<sequence>MAEKKATKKEGAEGGGKKKMIIIIVAALVLLLALGGGAAFYFMKKKQAEEDEKNKDPGLEVPVPELNPAATIGPMVDINEFIVNIISDDANHYVKAKLTIELTNELVKDEMNQRMPQIRDSILLLVGNKTYEELQDLQGKKQLKAELTSKINSILQTGKVKAIYFTDFVVQ</sequence>
<dbReference type="OrthoDB" id="9799777at2"/>
<keyword evidence="9 10" id="KW-0472">Membrane</keyword>
<keyword evidence="11" id="KW-0969">Cilium</keyword>
<dbReference type="RefSeq" id="WP_073615068.1">
    <property type="nucleotide sequence ID" value="NZ_FRFE01000020.1"/>
</dbReference>
<dbReference type="Proteomes" id="UP000184603">
    <property type="component" value="Unassembled WGS sequence"/>
</dbReference>
<comment type="similarity">
    <text evidence="3 10">Belongs to the FliL family.</text>
</comment>
<keyword evidence="6 10" id="KW-0812">Transmembrane</keyword>
<keyword evidence="11" id="KW-0966">Cell projection</keyword>
<keyword evidence="4 10" id="KW-1003">Cell membrane</keyword>
<accession>A0A1M7YDR8</accession>
<evidence type="ECO:0000256" key="4">
    <source>
        <dbReference type="ARBA" id="ARBA00022475"/>
    </source>
</evidence>
<gene>
    <name evidence="11" type="ORF">SAMN02745220_03615</name>
</gene>
<dbReference type="STRING" id="1121416.SAMN02745220_03615"/>
<comment type="subcellular location">
    <subcellularLocation>
        <location evidence="2">Cell membrane</location>
        <topology evidence="2">Single-pass membrane protein</topology>
    </subcellularLocation>
</comment>
<evidence type="ECO:0000256" key="7">
    <source>
        <dbReference type="ARBA" id="ARBA00022779"/>
    </source>
</evidence>
<keyword evidence="8 10" id="KW-1133">Transmembrane helix</keyword>
<comment type="function">
    <text evidence="1 10">Controls the rotational direction of flagella during chemotaxis.</text>
</comment>
<organism evidence="11 12">
    <name type="scientific">Desulfopila aestuarii DSM 18488</name>
    <dbReference type="NCBI Taxonomy" id="1121416"/>
    <lineage>
        <taxon>Bacteria</taxon>
        <taxon>Pseudomonadati</taxon>
        <taxon>Thermodesulfobacteriota</taxon>
        <taxon>Desulfobulbia</taxon>
        <taxon>Desulfobulbales</taxon>
        <taxon>Desulfocapsaceae</taxon>
        <taxon>Desulfopila</taxon>
    </lineage>
</organism>
<evidence type="ECO:0000313" key="11">
    <source>
        <dbReference type="EMBL" id="SHO50729.1"/>
    </source>
</evidence>
<dbReference type="Pfam" id="PF03748">
    <property type="entry name" value="FliL"/>
    <property type="match status" value="1"/>
</dbReference>
<evidence type="ECO:0000256" key="1">
    <source>
        <dbReference type="ARBA" id="ARBA00002254"/>
    </source>
</evidence>
<dbReference type="GO" id="GO:0009425">
    <property type="term" value="C:bacterial-type flagellum basal body"/>
    <property type="evidence" value="ECO:0007669"/>
    <property type="project" value="InterPro"/>
</dbReference>
<dbReference type="GO" id="GO:0006935">
    <property type="term" value="P:chemotaxis"/>
    <property type="evidence" value="ECO:0007669"/>
    <property type="project" value="UniProtKB-KW"/>
</dbReference>